<accession>A0A8J2U500</accession>
<dbReference type="InterPro" id="IPR000318">
    <property type="entry name" value="Nase_comp1_CS"/>
</dbReference>
<gene>
    <name evidence="8" type="ORF">GCM10011369_18000</name>
</gene>
<evidence type="ECO:0000313" key="8">
    <source>
        <dbReference type="EMBL" id="GGA76511.1"/>
    </source>
</evidence>
<dbReference type="RefSeq" id="WP_087506912.1">
    <property type="nucleotide sequence ID" value="NZ_BMDX01000007.1"/>
</dbReference>
<evidence type="ECO:0000256" key="5">
    <source>
        <dbReference type="ARBA" id="ARBA00023231"/>
    </source>
</evidence>
<evidence type="ECO:0000256" key="1">
    <source>
        <dbReference type="ARBA" id="ARBA00003171"/>
    </source>
</evidence>
<dbReference type="SUPFAM" id="SSF53807">
    <property type="entry name" value="Helical backbone' metal receptor"/>
    <property type="match status" value="1"/>
</dbReference>
<comment type="caution">
    <text evidence="8">The sequence shown here is derived from an EMBL/GenBank/DDBJ whole genome shotgun (WGS) entry which is preliminary data.</text>
</comment>
<dbReference type="InterPro" id="IPR050152">
    <property type="entry name" value="ChlB/BchB/BchZ"/>
</dbReference>
<dbReference type="EMBL" id="BMDX01000007">
    <property type="protein sequence ID" value="GGA76511.1"/>
    <property type="molecule type" value="Genomic_DNA"/>
</dbReference>
<comment type="function">
    <text evidence="1">This protein may play a role in the biosynthesis of the prosthetic group of nitrogenase (FeMo cofactor).</text>
</comment>
<dbReference type="InterPro" id="IPR000510">
    <property type="entry name" value="Nase/OxRdtase_comp1"/>
</dbReference>
<feature type="domain" description="Nitrogenase/oxidoreductase component 1" evidence="7">
    <location>
        <begin position="19"/>
        <end position="436"/>
    </location>
</feature>
<dbReference type="GO" id="GO:0065003">
    <property type="term" value="P:protein-containing complex assembly"/>
    <property type="evidence" value="ECO:0007669"/>
    <property type="project" value="InterPro"/>
</dbReference>
<dbReference type="PANTHER" id="PTHR33712">
    <property type="entry name" value="LIGHT-INDEPENDENT PROTOCHLOROPHYLLIDE REDUCTASE SUBUNIT B"/>
    <property type="match status" value="1"/>
</dbReference>
<dbReference type="OrthoDB" id="9800746at2"/>
<dbReference type="Pfam" id="PF00148">
    <property type="entry name" value="Oxidored_nitro"/>
    <property type="match status" value="1"/>
</dbReference>
<protein>
    <recommendedName>
        <fullName evidence="4">Nitrogenase iron-molybdenum cofactor biosynthesis protein NifN</fullName>
    </recommendedName>
</protein>
<dbReference type="PROSITE" id="PS00699">
    <property type="entry name" value="NITROGENASE_1_1"/>
    <property type="match status" value="1"/>
</dbReference>
<evidence type="ECO:0000259" key="7">
    <source>
        <dbReference type="Pfam" id="PF00148"/>
    </source>
</evidence>
<comment type="pathway">
    <text evidence="2">Cofactor biosynthesis; Fe-Mo cofactor biosynthesis.</text>
</comment>
<dbReference type="Gene3D" id="6.10.250.1090">
    <property type="match status" value="1"/>
</dbReference>
<name>A0A8J2U500_9GAMM</name>
<evidence type="ECO:0000256" key="6">
    <source>
        <dbReference type="RuleBase" id="RU004021"/>
    </source>
</evidence>
<keyword evidence="5 6" id="KW-0535">Nitrogen fixation</keyword>
<comment type="similarity">
    <text evidence="3 6">Belongs to the NifD/NifK/NifE/NifN family.</text>
</comment>
<evidence type="ECO:0000256" key="3">
    <source>
        <dbReference type="ARBA" id="ARBA00011002"/>
    </source>
</evidence>
<dbReference type="PANTHER" id="PTHR33712:SF7">
    <property type="entry name" value="LIGHT-INDEPENDENT PROTOCHLOROPHYLLIDE REDUCTASE SUBUNIT B"/>
    <property type="match status" value="1"/>
</dbReference>
<dbReference type="NCBIfam" id="TIGR01285">
    <property type="entry name" value="nifN"/>
    <property type="match status" value="1"/>
</dbReference>
<dbReference type="Gene3D" id="3.40.50.1980">
    <property type="entry name" value="Nitrogenase molybdenum iron protein domain"/>
    <property type="match status" value="3"/>
</dbReference>
<reference evidence="9" key="1">
    <citation type="journal article" date="2019" name="Int. J. Syst. Evol. Microbiol.">
        <title>The Global Catalogue of Microorganisms (GCM) 10K type strain sequencing project: providing services to taxonomists for standard genome sequencing and annotation.</title>
        <authorList>
            <consortium name="The Broad Institute Genomics Platform"/>
            <consortium name="The Broad Institute Genome Sequencing Center for Infectious Disease"/>
            <person name="Wu L."/>
            <person name="Ma J."/>
        </authorList>
    </citation>
    <scope>NUCLEOTIDE SEQUENCE [LARGE SCALE GENOMIC DNA]</scope>
    <source>
        <strain evidence="9">CGMCC 1.10130</strain>
    </source>
</reference>
<evidence type="ECO:0000313" key="9">
    <source>
        <dbReference type="Proteomes" id="UP000619743"/>
    </source>
</evidence>
<dbReference type="InterPro" id="IPR005975">
    <property type="entry name" value="Nase_Mo-Fe_CF"/>
</dbReference>
<sequence length="467" mass="50410">MVIRKVNKRALVERPLKTSQPTGATLAMLGLANSIPLMHGSQGCAAFAKVYLIQHFREPVPLQNTAIDQVAAVMGGDDNLLSAIALLCDKHHPDLIAVMTTGLTEMQGADIERIAKQFSQQYPQHSTTRVVTINTPDFTGSMQTGYAAAVDALIRQTTRQATRPTVSQSTRAYSNHSLQLNVLASSALTPADVDLLQRYIDAFDIDAIMVPDLSQSLDGHLDGDDFSATSAGGTAIEDIERMATSAATIVIGESLQATGKWLQQHHQVPCHFVGNVMGLAETDGLVQLLTQLSGKPVPNWINRSRQRLQDAMLDCHFVLSQAAVAIAAETDLAAGYQTLLAEQGMAIKRIVTATGSATAEHWQTDDWVVGDLSDIEQVLGEVEVVVGNSHCAALCEPQVPVLRAGYPCHDKYGSSDTLQLGYEGSRAVLFALANCLYKHHHDEVTPHYSKYRFEAADTLSTVARGAE</sequence>
<proteinExistence type="inferred from homology"/>
<dbReference type="Proteomes" id="UP000619743">
    <property type="component" value="Unassembled WGS sequence"/>
</dbReference>
<evidence type="ECO:0000256" key="4">
    <source>
        <dbReference type="ARBA" id="ARBA00013282"/>
    </source>
</evidence>
<evidence type="ECO:0000256" key="2">
    <source>
        <dbReference type="ARBA" id="ARBA00005155"/>
    </source>
</evidence>
<dbReference type="GO" id="GO:0016163">
    <property type="term" value="F:nitrogenase activity"/>
    <property type="evidence" value="ECO:0007669"/>
    <property type="project" value="InterPro"/>
</dbReference>
<dbReference type="UniPathway" id="UPA00782"/>
<organism evidence="8 9">
    <name type="scientific">Neiella marina</name>
    <dbReference type="NCBI Taxonomy" id="508461"/>
    <lineage>
        <taxon>Bacteria</taxon>
        <taxon>Pseudomonadati</taxon>
        <taxon>Pseudomonadota</taxon>
        <taxon>Gammaproteobacteria</taxon>
        <taxon>Alteromonadales</taxon>
        <taxon>Echinimonadaceae</taxon>
        <taxon>Neiella</taxon>
    </lineage>
</organism>
<keyword evidence="9" id="KW-1185">Reference proteome</keyword>
<dbReference type="AlphaFoldDB" id="A0A8J2U500"/>